<reference evidence="2" key="1">
    <citation type="submission" date="2018-05" db="EMBL/GenBank/DDBJ databases">
        <authorList>
            <person name="Lanie J.A."/>
            <person name="Ng W.-L."/>
            <person name="Kazmierczak K.M."/>
            <person name="Andrzejewski T.M."/>
            <person name="Davidsen T.M."/>
            <person name="Wayne K.J."/>
            <person name="Tettelin H."/>
            <person name="Glass J.I."/>
            <person name="Rusch D."/>
            <person name="Podicherti R."/>
            <person name="Tsui H.-C.T."/>
            <person name="Winkler M.E."/>
        </authorList>
    </citation>
    <scope>NUCLEOTIDE SEQUENCE</scope>
</reference>
<proteinExistence type="predicted"/>
<name>A0A382ZJE7_9ZZZZ</name>
<feature type="non-terminal residue" evidence="2">
    <location>
        <position position="257"/>
    </location>
</feature>
<dbReference type="PANTHER" id="PTHR43190">
    <property type="entry name" value="N-ACETYL-D-GLUCOSAMINE KINASE"/>
    <property type="match status" value="1"/>
</dbReference>
<dbReference type="EMBL" id="UINC01184266">
    <property type="protein sequence ID" value="SVD95400.1"/>
    <property type="molecule type" value="Genomic_DNA"/>
</dbReference>
<dbReference type="InterPro" id="IPR043129">
    <property type="entry name" value="ATPase_NBD"/>
</dbReference>
<feature type="non-terminal residue" evidence="2">
    <location>
        <position position="1"/>
    </location>
</feature>
<dbReference type="InterPro" id="IPR002731">
    <property type="entry name" value="ATPase_BadF"/>
</dbReference>
<gene>
    <name evidence="2" type="ORF">METZ01_LOCUS448254</name>
</gene>
<protein>
    <recommendedName>
        <fullName evidence="1">ATPase BadF/BadG/BcrA/BcrD type domain-containing protein</fullName>
    </recommendedName>
</protein>
<dbReference type="PANTHER" id="PTHR43190:SF3">
    <property type="entry name" value="N-ACETYL-D-GLUCOSAMINE KINASE"/>
    <property type="match status" value="1"/>
</dbReference>
<accession>A0A382ZJE7</accession>
<dbReference type="Gene3D" id="3.30.420.40">
    <property type="match status" value="2"/>
</dbReference>
<evidence type="ECO:0000259" key="1">
    <source>
        <dbReference type="Pfam" id="PF01869"/>
    </source>
</evidence>
<organism evidence="2">
    <name type="scientific">marine metagenome</name>
    <dbReference type="NCBI Taxonomy" id="408172"/>
    <lineage>
        <taxon>unclassified sequences</taxon>
        <taxon>metagenomes</taxon>
        <taxon>ecological metagenomes</taxon>
    </lineage>
</organism>
<dbReference type="CDD" id="cd24007">
    <property type="entry name" value="ASKHA_NBD_eukNAGK-like"/>
    <property type="match status" value="1"/>
</dbReference>
<feature type="domain" description="ATPase BadF/BadG/BcrA/BcrD type" evidence="1">
    <location>
        <begin position="13"/>
        <end position="255"/>
    </location>
</feature>
<evidence type="ECO:0000313" key="2">
    <source>
        <dbReference type="EMBL" id="SVD95400.1"/>
    </source>
</evidence>
<sequence>LRIGIYGEKQECIHLHELSETANPSVLGFDQAEVLLKSSLIQSLSDAGIDSSSVHFVGAGMAGAAQNPDWLRNVLTKAMPHSKITVAPDYEIALIGAHGERFGVLILSGTGSVAFGINATGKSFHSGGWGYLLDDGGSGYSLALEMLKSATRVADGREEKTDLYQRTFEYLNICSPDDLITWIYNPERSTREISQMAPLVLSSAAAGDLVAKRIIEDGAEQLYQLYLNVVKRLEFNDPPVMFSGGLLSSDTLLRRLL</sequence>
<dbReference type="InterPro" id="IPR052519">
    <property type="entry name" value="Euk-type_GlcNAc_Kinase"/>
</dbReference>
<dbReference type="AlphaFoldDB" id="A0A382ZJE7"/>
<dbReference type="SUPFAM" id="SSF53067">
    <property type="entry name" value="Actin-like ATPase domain"/>
    <property type="match status" value="2"/>
</dbReference>
<dbReference type="Pfam" id="PF01869">
    <property type="entry name" value="BcrAD_BadFG"/>
    <property type="match status" value="1"/>
</dbReference>